<keyword evidence="2" id="KW-1185">Reference proteome</keyword>
<protein>
    <submittedName>
        <fullName evidence="1">Poly(3-hydroxybutyrate) depolymerase</fullName>
    </submittedName>
</protein>
<reference evidence="1 2" key="1">
    <citation type="submission" date="2022-10" db="EMBL/GenBank/DDBJ databases">
        <title>Janthinobacterium sp. hw3 Genome sequencing.</title>
        <authorList>
            <person name="Park S."/>
        </authorList>
    </citation>
    <scope>NUCLEOTIDE SEQUENCE [LARGE SCALE GENOMIC DNA]</scope>
    <source>
        <strain evidence="2">hw3</strain>
    </source>
</reference>
<comment type="caution">
    <text evidence="1">The sequence shown here is derived from an EMBL/GenBank/DDBJ whole genome shotgun (WGS) entry which is preliminary data.</text>
</comment>
<evidence type="ECO:0000313" key="2">
    <source>
        <dbReference type="Proteomes" id="UP001221208"/>
    </source>
</evidence>
<dbReference type="Proteomes" id="UP001221208">
    <property type="component" value="Unassembled WGS sequence"/>
</dbReference>
<dbReference type="EMBL" id="JAQQXR010000003">
    <property type="protein sequence ID" value="MDC8757786.1"/>
    <property type="molecule type" value="Genomic_DNA"/>
</dbReference>
<evidence type="ECO:0000313" key="1">
    <source>
        <dbReference type="EMBL" id="MDC8757786.1"/>
    </source>
</evidence>
<organism evidence="1 2">
    <name type="scientific">Janthinobacterium fluminis</name>
    <dbReference type="NCBI Taxonomy" id="2987524"/>
    <lineage>
        <taxon>Bacteria</taxon>
        <taxon>Pseudomonadati</taxon>
        <taxon>Pseudomonadota</taxon>
        <taxon>Betaproteobacteria</taxon>
        <taxon>Burkholderiales</taxon>
        <taxon>Oxalobacteraceae</taxon>
        <taxon>Janthinobacterium</taxon>
    </lineage>
</organism>
<dbReference type="InterPro" id="IPR029058">
    <property type="entry name" value="AB_hydrolase_fold"/>
</dbReference>
<gene>
    <name evidence="1" type="ORF">OIK44_09325</name>
</gene>
<name>A0ABT5JYH7_9BURK</name>
<dbReference type="PANTHER" id="PTHR42972:SF8">
    <property type="entry name" value="POLYHYDROXYBUTYRATE DEPOLYMERASE"/>
    <property type="match status" value="1"/>
</dbReference>
<dbReference type="Gene3D" id="3.40.50.1820">
    <property type="entry name" value="alpha/beta hydrolase"/>
    <property type="match status" value="2"/>
</dbReference>
<dbReference type="PANTHER" id="PTHR42972">
    <property type="entry name" value="TOL-PAL SYSTEM PROTEIN TOLB"/>
    <property type="match status" value="1"/>
</dbReference>
<sequence length="374" mass="40157">MFIGRRAGGRSVVLLAAALAAAGLVPLHGQAKGADAVALPAFQADLRQTSVSGLSSGAFMAGQFAVAFSGTVAGAGIVAGGPYYCSGSPGMFPYIPYLTNAMSTCMNPAQAGVAPPSAATLWSAAQDFARNRAIDDTANVQRQRIYLFSGTQDKTVTQAVVDQTQLFYQLAGVPATQLRYVNNVDAGHAFITDKNSDLACPTTASPYINDCDLFQAKDILLHMYPDLKPPAAQLSGTFIKFNQRSFLHSPYSSMSNTAYVYVPKSCNTQSCRVHVAFHGCHQSAASIGERFYKGTGYNEVADTNNIIVLYPQVDASPVYPYNPNGCWDFWGYTSVNPFMPDFYRKSAMQMAAVKAMLDRLAAPRSAVHSAARRR</sequence>
<dbReference type="RefSeq" id="WP_273670461.1">
    <property type="nucleotide sequence ID" value="NZ_JAQQXR010000003.1"/>
</dbReference>
<dbReference type="SUPFAM" id="SSF53474">
    <property type="entry name" value="alpha/beta-Hydrolases"/>
    <property type="match status" value="1"/>
</dbReference>
<accession>A0ABT5JYH7</accession>
<proteinExistence type="predicted"/>